<sequence length="397" mass="43332">MKKEKLWTPSFIINMLLNFIYYLVFYIPTIVIGTYAMAKYNASAGTAGILTGLFIVGSLFARLWAGNNISKWGVKKMLLMGTSIYLLFGLAYYLVPSVESLLVLRFLHGIGFGIATTASGTLAGATVPSSRRGEGIGYYALSVTMSSAIGPFLSMFLYGKYGFTLLIHLSNVLLLLALIGIFFIKVPHTTVARTESVKKKFSWSNYFEKKAVSISVIGMLIGIAYSSILAFMNTYSSEIGLATAGSLFFLIYALAILVSRPVTGRIFDIKGDNYVMYPVFIFFAIGLVLIGLAQSSILLLLAAIFIGLGYGSFSPFGQAIAIRSSGVDRLGVSTSTFFGFLDMGVGFGPFIMGLLVPFLGYRNLYYASAIFIVLIIVIYYFTHGKKVKKRSSVRASF</sequence>
<organism evidence="8 9">
    <name type="scientific">Lactococcus garvieae</name>
    <dbReference type="NCBI Taxonomy" id="1363"/>
    <lineage>
        <taxon>Bacteria</taxon>
        <taxon>Bacillati</taxon>
        <taxon>Bacillota</taxon>
        <taxon>Bacilli</taxon>
        <taxon>Lactobacillales</taxon>
        <taxon>Streptococcaceae</taxon>
        <taxon>Lactococcus</taxon>
    </lineage>
</organism>
<protein>
    <submittedName>
        <fullName evidence="8">MFS transporter</fullName>
    </submittedName>
</protein>
<dbReference type="PANTHER" id="PTHR23531:SF1">
    <property type="entry name" value="QUINOLENE RESISTANCE PROTEIN NORA"/>
    <property type="match status" value="1"/>
</dbReference>
<dbReference type="InterPro" id="IPR036259">
    <property type="entry name" value="MFS_trans_sf"/>
</dbReference>
<dbReference type="EMBL" id="CP109635">
    <property type="protein sequence ID" value="UYT10159.1"/>
    <property type="molecule type" value="Genomic_DNA"/>
</dbReference>
<evidence type="ECO:0000256" key="5">
    <source>
        <dbReference type="ARBA" id="ARBA00023136"/>
    </source>
</evidence>
<accession>A0AA46TVQ0</accession>
<evidence type="ECO:0000256" key="1">
    <source>
        <dbReference type="ARBA" id="ARBA00004651"/>
    </source>
</evidence>
<evidence type="ECO:0000259" key="7">
    <source>
        <dbReference type="PROSITE" id="PS50850"/>
    </source>
</evidence>
<evidence type="ECO:0000256" key="3">
    <source>
        <dbReference type="ARBA" id="ARBA00022692"/>
    </source>
</evidence>
<evidence type="ECO:0000313" key="8">
    <source>
        <dbReference type="EMBL" id="UYT10159.1"/>
    </source>
</evidence>
<evidence type="ECO:0000256" key="2">
    <source>
        <dbReference type="ARBA" id="ARBA00022448"/>
    </source>
</evidence>
<feature type="transmembrane region" description="Helical" evidence="6">
    <location>
        <begin position="211"/>
        <end position="233"/>
    </location>
</feature>
<feature type="transmembrane region" description="Helical" evidence="6">
    <location>
        <begin position="12"/>
        <end position="38"/>
    </location>
</feature>
<feature type="transmembrane region" description="Helical" evidence="6">
    <location>
        <begin position="77"/>
        <end position="95"/>
    </location>
</feature>
<dbReference type="GO" id="GO:0022857">
    <property type="term" value="F:transmembrane transporter activity"/>
    <property type="evidence" value="ECO:0007669"/>
    <property type="project" value="InterPro"/>
</dbReference>
<feature type="transmembrane region" description="Helical" evidence="6">
    <location>
        <begin position="44"/>
        <end position="65"/>
    </location>
</feature>
<comment type="subcellular location">
    <subcellularLocation>
        <location evidence="1">Cell membrane</location>
        <topology evidence="1">Multi-pass membrane protein</topology>
    </subcellularLocation>
</comment>
<evidence type="ECO:0000256" key="4">
    <source>
        <dbReference type="ARBA" id="ARBA00022989"/>
    </source>
</evidence>
<dbReference type="InterPro" id="IPR052714">
    <property type="entry name" value="MFS_Exporter"/>
</dbReference>
<reference evidence="8" key="1">
    <citation type="submission" date="2022-10" db="EMBL/GenBank/DDBJ databases">
        <title>Genome assembly of Lactococcus garvieae isolates from cricket gut.</title>
        <authorList>
            <person name="Luecke A.R."/>
            <person name="Brown A.M.V."/>
            <person name="Wakeman C.A."/>
        </authorList>
    </citation>
    <scope>NUCLEOTIDE SEQUENCE</scope>
    <source>
        <strain evidence="8">Alexii-11_2</strain>
    </source>
</reference>
<dbReference type="GO" id="GO:0005886">
    <property type="term" value="C:plasma membrane"/>
    <property type="evidence" value="ECO:0007669"/>
    <property type="project" value="UniProtKB-SubCell"/>
</dbReference>
<dbReference type="Gene3D" id="1.20.1250.20">
    <property type="entry name" value="MFS general substrate transporter like domains"/>
    <property type="match status" value="2"/>
</dbReference>
<dbReference type="PROSITE" id="PS50850">
    <property type="entry name" value="MFS"/>
    <property type="match status" value="1"/>
</dbReference>
<feature type="transmembrane region" description="Helical" evidence="6">
    <location>
        <begin position="165"/>
        <end position="184"/>
    </location>
</feature>
<keyword evidence="4 6" id="KW-1133">Transmembrane helix</keyword>
<dbReference type="RefSeq" id="WP_264308072.1">
    <property type="nucleotide sequence ID" value="NZ_CP109635.1"/>
</dbReference>
<dbReference type="InterPro" id="IPR011701">
    <property type="entry name" value="MFS"/>
</dbReference>
<keyword evidence="2" id="KW-0813">Transport</keyword>
<feature type="transmembrane region" description="Helical" evidence="6">
    <location>
        <begin position="239"/>
        <end position="262"/>
    </location>
</feature>
<dbReference type="AlphaFoldDB" id="A0AA46TVQ0"/>
<feature type="transmembrane region" description="Helical" evidence="6">
    <location>
        <begin position="101"/>
        <end position="124"/>
    </location>
</feature>
<evidence type="ECO:0000256" key="6">
    <source>
        <dbReference type="SAM" id="Phobius"/>
    </source>
</evidence>
<dbReference type="PANTHER" id="PTHR23531">
    <property type="entry name" value="QUINOLENE RESISTANCE PROTEIN NORA"/>
    <property type="match status" value="1"/>
</dbReference>
<dbReference type="InterPro" id="IPR020846">
    <property type="entry name" value="MFS_dom"/>
</dbReference>
<name>A0AA46TVQ0_9LACT</name>
<dbReference type="CDD" id="cd17489">
    <property type="entry name" value="MFS_YfcJ_like"/>
    <property type="match status" value="1"/>
</dbReference>
<gene>
    <name evidence="8" type="ORF">OF801_09405</name>
</gene>
<dbReference type="Proteomes" id="UP001164042">
    <property type="component" value="Chromosome"/>
</dbReference>
<keyword evidence="5 6" id="KW-0472">Membrane</keyword>
<feature type="transmembrane region" description="Helical" evidence="6">
    <location>
        <begin position="136"/>
        <end position="159"/>
    </location>
</feature>
<feature type="transmembrane region" description="Helical" evidence="6">
    <location>
        <begin position="298"/>
        <end position="316"/>
    </location>
</feature>
<dbReference type="Pfam" id="PF07690">
    <property type="entry name" value="MFS_1"/>
    <property type="match status" value="1"/>
</dbReference>
<feature type="domain" description="Major facilitator superfamily (MFS) profile" evidence="7">
    <location>
        <begin position="10"/>
        <end position="386"/>
    </location>
</feature>
<feature type="transmembrane region" description="Helical" evidence="6">
    <location>
        <begin position="337"/>
        <end position="358"/>
    </location>
</feature>
<proteinExistence type="predicted"/>
<dbReference type="SUPFAM" id="SSF103473">
    <property type="entry name" value="MFS general substrate transporter"/>
    <property type="match status" value="1"/>
</dbReference>
<keyword evidence="3 6" id="KW-0812">Transmembrane</keyword>
<feature type="transmembrane region" description="Helical" evidence="6">
    <location>
        <begin position="274"/>
        <end position="292"/>
    </location>
</feature>
<evidence type="ECO:0000313" key="9">
    <source>
        <dbReference type="Proteomes" id="UP001164042"/>
    </source>
</evidence>
<feature type="transmembrane region" description="Helical" evidence="6">
    <location>
        <begin position="364"/>
        <end position="382"/>
    </location>
</feature>